<dbReference type="Gene3D" id="3.30.70.360">
    <property type="match status" value="1"/>
</dbReference>
<dbReference type="eggNOG" id="COG1473">
    <property type="taxonomic scope" value="Bacteria"/>
</dbReference>
<dbReference type="PIRSF" id="PIRSF005962">
    <property type="entry name" value="Pept_M20D_amidohydro"/>
    <property type="match status" value="1"/>
</dbReference>
<feature type="binding site" evidence="1">
    <location>
        <position position="150"/>
    </location>
    <ligand>
        <name>Mn(2+)</name>
        <dbReference type="ChEBI" id="CHEBI:29035"/>
        <label>2</label>
    </ligand>
</feature>
<dbReference type="Pfam" id="PF01546">
    <property type="entry name" value="Peptidase_M20"/>
    <property type="match status" value="1"/>
</dbReference>
<keyword evidence="3" id="KW-0378">Hydrolase</keyword>
<keyword evidence="4" id="KW-1185">Reference proteome</keyword>
<dbReference type="GO" id="GO:0016787">
    <property type="term" value="F:hydrolase activity"/>
    <property type="evidence" value="ECO:0007669"/>
    <property type="project" value="UniProtKB-KW"/>
</dbReference>
<evidence type="ECO:0000256" key="1">
    <source>
        <dbReference type="PIRSR" id="PIRSR005962-1"/>
    </source>
</evidence>
<feature type="binding site" evidence="1">
    <location>
        <position position="375"/>
    </location>
    <ligand>
        <name>Mn(2+)</name>
        <dbReference type="ChEBI" id="CHEBI:29035"/>
        <label>2</label>
    </ligand>
</feature>
<dbReference type="HOGENOM" id="CLU_023257_0_1_9"/>
<feature type="domain" description="Peptidase M20 dimerisation" evidence="2">
    <location>
        <begin position="196"/>
        <end position="290"/>
    </location>
</feature>
<evidence type="ECO:0000259" key="2">
    <source>
        <dbReference type="Pfam" id="PF07687"/>
    </source>
</evidence>
<gene>
    <name evidence="3" type="ORF">HMPREF9429_00047</name>
</gene>
<feature type="binding site" evidence="1">
    <location>
        <position position="114"/>
    </location>
    <ligand>
        <name>Mn(2+)</name>
        <dbReference type="ChEBI" id="CHEBI:29035"/>
        <label>2</label>
    </ligand>
</feature>
<sequence>MRISIHKGEIIMSHTIKDLVTAYGNKVIDDRRYLHAHPELSFQETDTAHWIRKRLAAAGIPVLDGISGNSTVGYLIGSQPGPSIGLRADIDALGLTEESDFPFKSTKPGVMHACGHDAHTAVLMGVAEILAAHKDLIKGTVYFIFQQGEEFLPGGACTLVEEGIADKVDAFFAIHVDAERPFGSVDVLEGTRSAAIATFEITVTGKGGHGSTPHTANNPLLPASDLVDAISMIPAMKCGPLDNATVSVTYLHSGTHGVANVIPETAVLGGAVRVLDTQLRSFVTAEIKRLGETIPAAYACSSEVTIVNGYPAVVNAPACVAVMQESAREIGLEVAHIDPRLGGEDFAYYGMKKPAAIAWFGMADATGKHAPTPHHNPKFRIDDETGLPAALEYMLTVYTKACEAFAAH</sequence>
<dbReference type="Proteomes" id="UP000003195">
    <property type="component" value="Unassembled WGS sequence"/>
</dbReference>
<dbReference type="STRING" id="706434.HMPREF9429_00047"/>
<organism evidence="3 4">
    <name type="scientific">Megasphaera micronuciformis F0359</name>
    <dbReference type="NCBI Taxonomy" id="706434"/>
    <lineage>
        <taxon>Bacteria</taxon>
        <taxon>Bacillati</taxon>
        <taxon>Bacillota</taxon>
        <taxon>Negativicutes</taxon>
        <taxon>Veillonellales</taxon>
        <taxon>Veillonellaceae</taxon>
        <taxon>Megasphaera</taxon>
    </lineage>
</organism>
<dbReference type="InterPro" id="IPR036264">
    <property type="entry name" value="Bact_exopeptidase_dim_dom"/>
</dbReference>
<dbReference type="InterPro" id="IPR002933">
    <property type="entry name" value="Peptidase_M20"/>
</dbReference>
<feature type="binding site" evidence="1">
    <location>
        <position position="116"/>
    </location>
    <ligand>
        <name>Mn(2+)</name>
        <dbReference type="ChEBI" id="CHEBI:29035"/>
        <label>2</label>
    </ligand>
</feature>
<dbReference type="InterPro" id="IPR017439">
    <property type="entry name" value="Amidohydrolase"/>
</dbReference>
<dbReference type="Gene3D" id="3.40.630.10">
    <property type="entry name" value="Zn peptidases"/>
    <property type="match status" value="1"/>
</dbReference>
<dbReference type="GO" id="GO:0046872">
    <property type="term" value="F:metal ion binding"/>
    <property type="evidence" value="ECO:0007669"/>
    <property type="project" value="UniProtKB-KW"/>
</dbReference>
<dbReference type="SUPFAM" id="SSF53187">
    <property type="entry name" value="Zn-dependent exopeptidases"/>
    <property type="match status" value="1"/>
</dbReference>
<accession>E2Z9E4</accession>
<dbReference type="Pfam" id="PF07687">
    <property type="entry name" value="M20_dimer"/>
    <property type="match status" value="1"/>
</dbReference>
<protein>
    <submittedName>
        <fullName evidence="3">Amidohydrolase</fullName>
    </submittedName>
</protein>
<dbReference type="PANTHER" id="PTHR11014">
    <property type="entry name" value="PEPTIDASE M20 FAMILY MEMBER"/>
    <property type="match status" value="1"/>
</dbReference>
<dbReference type="NCBIfam" id="TIGR01891">
    <property type="entry name" value="amidohydrolases"/>
    <property type="match status" value="1"/>
</dbReference>
<feature type="binding site" evidence="1">
    <location>
        <position position="175"/>
    </location>
    <ligand>
        <name>Mn(2+)</name>
        <dbReference type="ChEBI" id="CHEBI:29035"/>
        <label>2</label>
    </ligand>
</feature>
<reference evidence="3 4" key="1">
    <citation type="submission" date="2010-08" db="EMBL/GenBank/DDBJ databases">
        <authorList>
            <person name="Weinstock G."/>
            <person name="Sodergren E."/>
            <person name="Clifton S."/>
            <person name="Fulton L."/>
            <person name="Fulton B."/>
            <person name="Courtney L."/>
            <person name="Fronick C."/>
            <person name="Harrison M."/>
            <person name="Strong C."/>
            <person name="Farmer C."/>
            <person name="Delahaunty K."/>
            <person name="Markovic C."/>
            <person name="Hall O."/>
            <person name="Minx P."/>
            <person name="Tomlinson C."/>
            <person name="Mitreva M."/>
            <person name="Hou S."/>
            <person name="Chen J."/>
            <person name="Wollam A."/>
            <person name="Pepin K.H."/>
            <person name="Johnson M."/>
            <person name="Bhonagiri V."/>
            <person name="Zhang X."/>
            <person name="Suruliraj S."/>
            <person name="Warren W."/>
            <person name="Chinwalla A."/>
            <person name="Mardis E.R."/>
            <person name="Wilson R.K."/>
        </authorList>
    </citation>
    <scope>NUCLEOTIDE SEQUENCE [LARGE SCALE GENOMIC DNA]</scope>
    <source>
        <strain evidence="3 4">F0359</strain>
    </source>
</reference>
<keyword evidence="1" id="KW-0464">Manganese</keyword>
<name>E2Z9E4_9FIRM</name>
<evidence type="ECO:0000313" key="3">
    <source>
        <dbReference type="EMBL" id="EFQ04970.1"/>
    </source>
</evidence>
<dbReference type="AlphaFoldDB" id="E2Z9E4"/>
<comment type="caution">
    <text evidence="3">The sequence shown here is derived from an EMBL/GenBank/DDBJ whole genome shotgun (WGS) entry which is preliminary data.</text>
</comment>
<keyword evidence="1" id="KW-0479">Metal-binding</keyword>
<dbReference type="SUPFAM" id="SSF55031">
    <property type="entry name" value="Bacterial exopeptidase dimerisation domain"/>
    <property type="match status" value="1"/>
</dbReference>
<dbReference type="PANTHER" id="PTHR11014:SF63">
    <property type="entry name" value="METALLOPEPTIDASE, PUTATIVE (AFU_ORTHOLOGUE AFUA_6G09600)-RELATED"/>
    <property type="match status" value="1"/>
</dbReference>
<proteinExistence type="predicted"/>
<dbReference type="EMBL" id="AECS01000003">
    <property type="protein sequence ID" value="EFQ04970.1"/>
    <property type="molecule type" value="Genomic_DNA"/>
</dbReference>
<dbReference type="InterPro" id="IPR011650">
    <property type="entry name" value="Peptidase_M20_dimer"/>
</dbReference>
<comment type="cofactor">
    <cofactor evidence="1">
        <name>Mn(2+)</name>
        <dbReference type="ChEBI" id="CHEBI:29035"/>
    </cofactor>
    <text evidence="1">The Mn(2+) ion enhances activity.</text>
</comment>
<evidence type="ECO:0000313" key="4">
    <source>
        <dbReference type="Proteomes" id="UP000003195"/>
    </source>
</evidence>